<accession>A0A6A5Q4I3</accession>
<sequence>MLAVSLLLIGEDVEGVNGRGISGKSGGGVEYRRIAREVSEGLFHRLKVQALARPSWMPEQPPWPGGSRWRWKCWFWCRFDCLDASSRFDNFGLNDLAWRPS</sequence>
<reference evidence="1" key="1">
    <citation type="journal article" date="2020" name="Stud. Mycol.">
        <title>101 Dothideomycetes genomes: a test case for predicting lifestyles and emergence of pathogens.</title>
        <authorList>
            <person name="Haridas S."/>
            <person name="Albert R."/>
            <person name="Binder M."/>
            <person name="Bloem J."/>
            <person name="Labutti K."/>
            <person name="Salamov A."/>
            <person name="Andreopoulos B."/>
            <person name="Baker S."/>
            <person name="Barry K."/>
            <person name="Bills G."/>
            <person name="Bluhm B."/>
            <person name="Cannon C."/>
            <person name="Castanera R."/>
            <person name="Culley D."/>
            <person name="Daum C."/>
            <person name="Ezra D."/>
            <person name="Gonzalez J."/>
            <person name="Henrissat B."/>
            <person name="Kuo A."/>
            <person name="Liang C."/>
            <person name="Lipzen A."/>
            <person name="Lutzoni F."/>
            <person name="Magnuson J."/>
            <person name="Mondo S."/>
            <person name="Nolan M."/>
            <person name="Ohm R."/>
            <person name="Pangilinan J."/>
            <person name="Park H.-J."/>
            <person name="Ramirez L."/>
            <person name="Alfaro M."/>
            <person name="Sun H."/>
            <person name="Tritt A."/>
            <person name="Yoshinaga Y."/>
            <person name="Zwiers L.-H."/>
            <person name="Turgeon B."/>
            <person name="Goodwin S."/>
            <person name="Spatafora J."/>
            <person name="Crous P."/>
            <person name="Grigoriev I."/>
        </authorList>
    </citation>
    <scope>NUCLEOTIDE SEQUENCE</scope>
    <source>
        <strain evidence="1">HMLAC05119</strain>
    </source>
</reference>
<keyword evidence="2" id="KW-1185">Reference proteome</keyword>
<gene>
    <name evidence="1" type="ORF">BDU57DRAFT_533788</name>
</gene>
<dbReference type="AlphaFoldDB" id="A0A6A5Q4I3"/>
<evidence type="ECO:0000313" key="1">
    <source>
        <dbReference type="EMBL" id="KAF1911001.1"/>
    </source>
</evidence>
<name>A0A6A5Q4I3_AMPQU</name>
<organism evidence="1 2">
    <name type="scientific">Ampelomyces quisqualis</name>
    <name type="common">Powdery mildew agent</name>
    <dbReference type="NCBI Taxonomy" id="50730"/>
    <lineage>
        <taxon>Eukaryota</taxon>
        <taxon>Fungi</taxon>
        <taxon>Dikarya</taxon>
        <taxon>Ascomycota</taxon>
        <taxon>Pezizomycotina</taxon>
        <taxon>Dothideomycetes</taxon>
        <taxon>Pleosporomycetidae</taxon>
        <taxon>Pleosporales</taxon>
        <taxon>Pleosporineae</taxon>
        <taxon>Phaeosphaeriaceae</taxon>
        <taxon>Ampelomyces</taxon>
    </lineage>
</organism>
<evidence type="ECO:0000313" key="2">
    <source>
        <dbReference type="Proteomes" id="UP000800096"/>
    </source>
</evidence>
<proteinExistence type="predicted"/>
<dbReference type="EMBL" id="ML979147">
    <property type="protein sequence ID" value="KAF1911001.1"/>
    <property type="molecule type" value="Genomic_DNA"/>
</dbReference>
<dbReference type="Proteomes" id="UP000800096">
    <property type="component" value="Unassembled WGS sequence"/>
</dbReference>
<protein>
    <submittedName>
        <fullName evidence="1">Uncharacterized protein</fullName>
    </submittedName>
</protein>